<proteinExistence type="predicted"/>
<name>A0A087G9L8_ARAAL</name>
<evidence type="ECO:0000313" key="3">
    <source>
        <dbReference type="Proteomes" id="UP000029120"/>
    </source>
</evidence>
<evidence type="ECO:0000256" key="1">
    <source>
        <dbReference type="SAM" id="MobiDB-lite"/>
    </source>
</evidence>
<sequence>MKSDGRDFFSLATNAAVLTTKGWEMAIMIGSKVKFREGMKKIQPRNLKSMLSVANVVVDWNGTTETTSEICFGVMNKSNPTVQQWSTSHHHSQPGLVGSSKPNNNRPKTTCGNEKQNASYSEFQNANSCYRLKPPIRRFSAAEIAEWKAEVHGFKSVEKFYDRHRCPGKELWLFVVQEEGNEHEWDGESEKRVNDYIREISARAKLSLNFWLGISSRRTIKLMGTNQAESLVVSIDNNTTHNSISKDVKLEYSGTCFLSLEWGNVEIILYILRLKTFGEMNGISWPQSLQLKGMIHETEVMVTIGSVVSHKIMSTEVVQRLGELGLIAEAMSVYRLIVRTGLTINVVGICRNVELDEELVVRTDIELQGIYMVTSYLLCNAVAILVTQWIETLGEMKMFGLCFRQDEKCQALSSKLFIKWKCQALLCNLEDKVIFKQWGNDTYEAKKVIVLPKYPEEEASLMMVEVVYFSGICAWLLGKDISIVATKTKERRGISELQVLMLGTRKQSHVMKASDGSYGHTFVMSLLVSYVITWAVWDDDPDAERQSWECLVIVLKFSCSREDTPTQTFYLLGLVFSWSEKNKQEQTAVVLDFVTVAGQVGERCPKIKAIPRKMEMFTKLCSLMMLSSKNKRSCCKQKLGDNATLEGYLAVCIAWIVVSNVGPQVGNKSVMHVRASSYNEAMIVSVGVYHNMKSASKKKHGQGELLIKWRHLPDHDHLENERVSSTISFIPSTLRTRSILKGPVLLGMFLYAHLVSSQTRERPKEVNLWPNPMIVSSLESLTSRRYMKKTRQRGIMVKDDDTLPAHGKVVICTWELCYLGSLLVHFVIHQVV</sequence>
<feature type="compositionally biased region" description="Polar residues" evidence="1">
    <location>
        <begin position="100"/>
        <end position="117"/>
    </location>
</feature>
<protein>
    <submittedName>
        <fullName evidence="2">Uncharacterized protein</fullName>
    </submittedName>
</protein>
<keyword evidence="3" id="KW-1185">Reference proteome</keyword>
<reference evidence="3" key="1">
    <citation type="journal article" date="2015" name="Nat. Plants">
        <title>Genome expansion of Arabis alpina linked with retrotransposition and reduced symmetric DNA methylation.</title>
        <authorList>
            <person name="Willing E.M."/>
            <person name="Rawat V."/>
            <person name="Mandakova T."/>
            <person name="Maumus F."/>
            <person name="James G.V."/>
            <person name="Nordstroem K.J."/>
            <person name="Becker C."/>
            <person name="Warthmann N."/>
            <person name="Chica C."/>
            <person name="Szarzynska B."/>
            <person name="Zytnicki M."/>
            <person name="Albani M.C."/>
            <person name="Kiefer C."/>
            <person name="Bergonzi S."/>
            <person name="Castaings L."/>
            <person name="Mateos J.L."/>
            <person name="Berns M.C."/>
            <person name="Bujdoso N."/>
            <person name="Piofczyk T."/>
            <person name="de Lorenzo L."/>
            <person name="Barrero-Sicilia C."/>
            <person name="Mateos I."/>
            <person name="Piednoel M."/>
            <person name="Hagmann J."/>
            <person name="Chen-Min-Tao R."/>
            <person name="Iglesias-Fernandez R."/>
            <person name="Schuster S.C."/>
            <person name="Alonso-Blanco C."/>
            <person name="Roudier F."/>
            <person name="Carbonero P."/>
            <person name="Paz-Ares J."/>
            <person name="Davis S.J."/>
            <person name="Pecinka A."/>
            <person name="Quesneville H."/>
            <person name="Colot V."/>
            <person name="Lysak M.A."/>
            <person name="Weigel D."/>
            <person name="Coupland G."/>
            <person name="Schneeberger K."/>
        </authorList>
    </citation>
    <scope>NUCLEOTIDE SEQUENCE [LARGE SCALE GENOMIC DNA]</scope>
    <source>
        <strain evidence="3">cv. Pajares</strain>
    </source>
</reference>
<dbReference type="AlphaFoldDB" id="A0A087G9L8"/>
<dbReference type="Gramene" id="KFK26570">
    <property type="protein sequence ID" value="KFK26570"/>
    <property type="gene ID" value="AALP_AA8G266000"/>
</dbReference>
<dbReference type="Proteomes" id="UP000029120">
    <property type="component" value="Chromosome 8"/>
</dbReference>
<evidence type="ECO:0000313" key="2">
    <source>
        <dbReference type="EMBL" id="KFK26570.1"/>
    </source>
</evidence>
<organism evidence="2 3">
    <name type="scientific">Arabis alpina</name>
    <name type="common">Alpine rock-cress</name>
    <dbReference type="NCBI Taxonomy" id="50452"/>
    <lineage>
        <taxon>Eukaryota</taxon>
        <taxon>Viridiplantae</taxon>
        <taxon>Streptophyta</taxon>
        <taxon>Embryophyta</taxon>
        <taxon>Tracheophyta</taxon>
        <taxon>Spermatophyta</taxon>
        <taxon>Magnoliopsida</taxon>
        <taxon>eudicotyledons</taxon>
        <taxon>Gunneridae</taxon>
        <taxon>Pentapetalae</taxon>
        <taxon>rosids</taxon>
        <taxon>malvids</taxon>
        <taxon>Brassicales</taxon>
        <taxon>Brassicaceae</taxon>
        <taxon>Arabideae</taxon>
        <taxon>Arabis</taxon>
    </lineage>
</organism>
<dbReference type="EMBL" id="CM002876">
    <property type="protein sequence ID" value="KFK26570.1"/>
    <property type="molecule type" value="Genomic_DNA"/>
</dbReference>
<accession>A0A087G9L8</accession>
<gene>
    <name evidence="2" type="ordered locus">AALP_Aa8g266000</name>
</gene>
<feature type="region of interest" description="Disordered" evidence="1">
    <location>
        <begin position="82"/>
        <end position="117"/>
    </location>
</feature>